<reference evidence="2" key="2">
    <citation type="submission" date="2017-11" db="EMBL/GenBank/DDBJ databases">
        <title>Coralsnake Venomics: Analyses of Venom Gland Transcriptomes and Proteomes of Six Brazilian Taxa.</title>
        <authorList>
            <person name="Aird S.D."/>
            <person name="Jorge da Silva N."/>
            <person name="Qiu L."/>
            <person name="Villar-Briones A."/>
            <person name="Aparecida-Saddi V."/>
            <person name="Campos-Telles M.P."/>
            <person name="Grau M."/>
            <person name="Mikheyev A.S."/>
        </authorList>
    </citation>
    <scope>NUCLEOTIDE SEQUENCE</scope>
    <source>
        <tissue evidence="2">Venom_gland</tissue>
    </source>
</reference>
<dbReference type="EMBL" id="IACM01124298">
    <property type="protein sequence ID" value="LAB38117.1"/>
    <property type="molecule type" value="Transcribed_RNA"/>
</dbReference>
<evidence type="ECO:0000313" key="2">
    <source>
        <dbReference type="EMBL" id="LAB38117.1"/>
    </source>
</evidence>
<proteinExistence type="predicted"/>
<dbReference type="AlphaFoldDB" id="A0A2D4MXH5"/>
<sequence>MDLHAHVSMAEVIGLLGGRYSETDGIVEVCAAEPCNSLSTGLQCEMDPVSQTQARRYLLLEVTVSLDGTILILPLTLILPYVILIPRQNTRAIFPEVAQCL</sequence>
<accession>A0A2D4MXH5</accession>
<reference evidence="2" key="1">
    <citation type="submission" date="2017-07" db="EMBL/GenBank/DDBJ databases">
        <authorList>
            <person name="Mikheyev A."/>
            <person name="Grau M."/>
        </authorList>
    </citation>
    <scope>NUCLEOTIDE SEQUENCE</scope>
    <source>
        <tissue evidence="2">Venom_gland</tissue>
    </source>
</reference>
<protein>
    <submittedName>
        <fullName evidence="2">Uncharacterized protein</fullName>
    </submittedName>
</protein>
<keyword evidence="1" id="KW-1133">Transmembrane helix</keyword>
<evidence type="ECO:0000256" key="1">
    <source>
        <dbReference type="SAM" id="Phobius"/>
    </source>
</evidence>
<name>A0A2D4MXH5_9SAUR</name>
<keyword evidence="1" id="KW-0472">Membrane</keyword>
<organism evidence="2">
    <name type="scientific">Micrurus spixii</name>
    <name type="common">Amazon coral snake</name>
    <dbReference type="NCBI Taxonomy" id="129469"/>
    <lineage>
        <taxon>Eukaryota</taxon>
        <taxon>Metazoa</taxon>
        <taxon>Chordata</taxon>
        <taxon>Craniata</taxon>
        <taxon>Vertebrata</taxon>
        <taxon>Euteleostomi</taxon>
        <taxon>Lepidosauria</taxon>
        <taxon>Squamata</taxon>
        <taxon>Bifurcata</taxon>
        <taxon>Unidentata</taxon>
        <taxon>Episquamata</taxon>
        <taxon>Toxicofera</taxon>
        <taxon>Serpentes</taxon>
        <taxon>Colubroidea</taxon>
        <taxon>Elapidae</taxon>
        <taxon>Elapinae</taxon>
        <taxon>Micrurus</taxon>
    </lineage>
</organism>
<dbReference type="Gene3D" id="3.40.140.10">
    <property type="entry name" value="Cytidine Deaminase, domain 2"/>
    <property type="match status" value="1"/>
</dbReference>
<keyword evidence="1" id="KW-0812">Transmembrane</keyword>
<feature type="transmembrane region" description="Helical" evidence="1">
    <location>
        <begin position="64"/>
        <end position="84"/>
    </location>
</feature>